<evidence type="ECO:0000313" key="3">
    <source>
        <dbReference type="EnsemblMetazoa" id="XP_019760636.1"/>
    </source>
</evidence>
<dbReference type="GeneID" id="109538037"/>
<dbReference type="InterPro" id="IPR011993">
    <property type="entry name" value="PH-like_dom_sf"/>
</dbReference>
<organism evidence="3 4">
    <name type="scientific">Dendroctonus ponderosae</name>
    <name type="common">Mountain pine beetle</name>
    <dbReference type="NCBI Taxonomy" id="77166"/>
    <lineage>
        <taxon>Eukaryota</taxon>
        <taxon>Metazoa</taxon>
        <taxon>Ecdysozoa</taxon>
        <taxon>Arthropoda</taxon>
        <taxon>Hexapoda</taxon>
        <taxon>Insecta</taxon>
        <taxon>Pterygota</taxon>
        <taxon>Neoptera</taxon>
        <taxon>Endopterygota</taxon>
        <taxon>Coleoptera</taxon>
        <taxon>Polyphaga</taxon>
        <taxon>Cucujiformia</taxon>
        <taxon>Curculionidae</taxon>
        <taxon>Scolytinae</taxon>
        <taxon>Dendroctonus</taxon>
    </lineage>
</organism>
<feature type="region of interest" description="Disordered" evidence="1">
    <location>
        <begin position="448"/>
        <end position="480"/>
    </location>
</feature>
<dbReference type="Proteomes" id="UP000019118">
    <property type="component" value="Unassembled WGS sequence"/>
</dbReference>
<dbReference type="EnsemblMetazoa" id="XM_019905077.1">
    <property type="protein sequence ID" value="XP_019760636.1"/>
    <property type="gene ID" value="LOC109538037"/>
</dbReference>
<proteinExistence type="predicted"/>
<feature type="compositionally biased region" description="Polar residues" evidence="1">
    <location>
        <begin position="464"/>
        <end position="475"/>
    </location>
</feature>
<evidence type="ECO:0000313" key="4">
    <source>
        <dbReference type="Proteomes" id="UP000019118"/>
    </source>
</evidence>
<evidence type="ECO:0000256" key="1">
    <source>
        <dbReference type="SAM" id="MobiDB-lite"/>
    </source>
</evidence>
<reference evidence="4" key="1">
    <citation type="journal article" date="2013" name="Genome Biol.">
        <title>Draft genome of the mountain pine beetle, Dendroctonus ponderosae Hopkins, a major forest pest.</title>
        <authorList>
            <person name="Keeling C.I."/>
            <person name="Yuen M.M."/>
            <person name="Liao N.Y."/>
            <person name="Docking T.R."/>
            <person name="Chan S.K."/>
            <person name="Taylor G.A."/>
            <person name="Palmquist D.L."/>
            <person name="Jackman S.D."/>
            <person name="Nguyen A."/>
            <person name="Li M."/>
            <person name="Henderson H."/>
            <person name="Janes J.K."/>
            <person name="Zhao Y."/>
            <person name="Pandoh P."/>
            <person name="Moore R."/>
            <person name="Sperling F.A."/>
            <person name="Huber D.P."/>
            <person name="Birol I."/>
            <person name="Jones S.J."/>
            <person name="Bohlmann J."/>
        </authorList>
    </citation>
    <scope>NUCLEOTIDE SEQUENCE</scope>
</reference>
<accession>A0AAR5PIQ1</accession>
<dbReference type="SUPFAM" id="SSF50729">
    <property type="entry name" value="PH domain-like"/>
    <property type="match status" value="1"/>
</dbReference>
<feature type="compositionally biased region" description="Basic and acidic residues" evidence="1">
    <location>
        <begin position="454"/>
        <end position="463"/>
    </location>
</feature>
<sequence length="546" mass="62486">MGANQQEIYLLLKDIYEYLNRNIEEIAATPEDRQLAEELIKRSKSKLQIIALTKNKLTRNPTLKTENESCVRISKITVDENPPLPSNRKRLRFRIQRSTFKSICPFKNQPAKELPKGIKQGTLSMHRKVFSIDRLSKVFGVVHGNWLLLYWTEKNVKPFRALDLELYEAREDRNDANSTMSFTVFSPTMSNKEYNFLAITHKDMLQWVAIINETHERLLKINTQTGEHNYEDLRYFEVTEQEGIYSEINNKSMPAYEDLDEIMNTPPKLPAKSAILVQSAKIDYNDQEISNSELKSKATELCEELEQPYDDVVLDELNESIIAKNNFVDCSQPNCTISAIEGNKNNQRQSSNADRDNSALKTQQMNENGFETDESYIEINSINCEVIGMNVQELGAKDIDNDYSITSSPLPEKETSGNHESRDEKVGGEPNRSQINKAWNNLKRNAQNKYLKSPHLDKGKTFPKENSSNRTNTRGVTDKALTPHHTSNIVQIIRKKFVPKEYSGCSLGTFSRNSKLETFQARPQSNCNEANNVKYLCNTTASKSNE</sequence>
<dbReference type="AlphaFoldDB" id="A0AAR5PIQ1"/>
<reference evidence="3" key="2">
    <citation type="submission" date="2024-08" db="UniProtKB">
        <authorList>
            <consortium name="EnsemblMetazoa"/>
        </authorList>
    </citation>
    <scope>IDENTIFICATION</scope>
</reference>
<dbReference type="Gene3D" id="2.30.29.30">
    <property type="entry name" value="Pleckstrin-homology domain (PH domain)/Phosphotyrosine-binding domain (PTB)"/>
    <property type="match status" value="1"/>
</dbReference>
<dbReference type="SMART" id="SM00233">
    <property type="entry name" value="PH"/>
    <property type="match status" value="1"/>
</dbReference>
<keyword evidence="4" id="KW-1185">Reference proteome</keyword>
<feature type="compositionally biased region" description="Basic and acidic residues" evidence="1">
    <location>
        <begin position="411"/>
        <end position="427"/>
    </location>
</feature>
<evidence type="ECO:0000259" key="2">
    <source>
        <dbReference type="SMART" id="SM00233"/>
    </source>
</evidence>
<name>A0AAR5PIQ1_DENPD</name>
<feature type="domain" description="PH" evidence="2">
    <location>
        <begin position="117"/>
        <end position="218"/>
    </location>
</feature>
<dbReference type="InterPro" id="IPR001849">
    <property type="entry name" value="PH_domain"/>
</dbReference>
<feature type="region of interest" description="Disordered" evidence="1">
    <location>
        <begin position="402"/>
        <end position="433"/>
    </location>
</feature>
<dbReference type="KEGG" id="dpa:109538037"/>
<protein>
    <recommendedName>
        <fullName evidence="2">PH domain-containing protein</fullName>
    </recommendedName>
</protein>